<keyword evidence="6" id="KW-0560">Oxidoreductase</keyword>
<dbReference type="SUPFAM" id="SSF55753">
    <property type="entry name" value="Actin depolymerizing proteins"/>
    <property type="match status" value="3"/>
</dbReference>
<dbReference type="AlphaFoldDB" id="A0A8H6YPI8"/>
<comment type="caution">
    <text evidence="8">The sequence shown here is derived from an EMBL/GenBank/DDBJ whole genome shotgun (WGS) entry which is preliminary data.</text>
</comment>
<dbReference type="InterPro" id="IPR036188">
    <property type="entry name" value="FAD/NAD-bd_sf"/>
</dbReference>
<dbReference type="Proteomes" id="UP000620124">
    <property type="component" value="Unassembled WGS sequence"/>
</dbReference>
<evidence type="ECO:0000256" key="1">
    <source>
        <dbReference type="ARBA" id="ARBA00001974"/>
    </source>
</evidence>
<dbReference type="GO" id="GO:0051015">
    <property type="term" value="F:actin filament binding"/>
    <property type="evidence" value="ECO:0007669"/>
    <property type="project" value="InterPro"/>
</dbReference>
<feature type="domain" description="Gelsolin-like" evidence="7">
    <location>
        <begin position="191"/>
        <end position="257"/>
    </location>
</feature>
<dbReference type="GO" id="GO:0050661">
    <property type="term" value="F:NADP binding"/>
    <property type="evidence" value="ECO:0007669"/>
    <property type="project" value="InterPro"/>
</dbReference>
<evidence type="ECO:0000313" key="8">
    <source>
        <dbReference type="EMBL" id="KAF7364875.1"/>
    </source>
</evidence>
<dbReference type="SUPFAM" id="SSF51905">
    <property type="entry name" value="FAD/NAD(P)-binding domain"/>
    <property type="match status" value="1"/>
</dbReference>
<dbReference type="PANTHER" id="PTHR43098">
    <property type="entry name" value="L-ORNITHINE N(5)-MONOOXYGENASE-RELATED"/>
    <property type="match status" value="1"/>
</dbReference>
<comment type="similarity">
    <text evidence="2">Belongs to the FAD-binding monooxygenase family.</text>
</comment>
<evidence type="ECO:0000256" key="3">
    <source>
        <dbReference type="ARBA" id="ARBA00022630"/>
    </source>
</evidence>
<dbReference type="Pfam" id="PF00743">
    <property type="entry name" value="FMO-like"/>
    <property type="match status" value="1"/>
</dbReference>
<dbReference type="Gene3D" id="3.50.50.60">
    <property type="entry name" value="FAD/NAD(P)-binding domain"/>
    <property type="match status" value="2"/>
</dbReference>
<accession>A0A8H6YPI8</accession>
<dbReference type="GO" id="GO:0004499">
    <property type="term" value="F:N,N-dimethylaniline monooxygenase activity"/>
    <property type="evidence" value="ECO:0007669"/>
    <property type="project" value="InterPro"/>
</dbReference>
<dbReference type="InterPro" id="IPR007122">
    <property type="entry name" value="Villin/Gelsolin"/>
</dbReference>
<keyword evidence="4" id="KW-0274">FAD</keyword>
<name>A0A8H6YPI8_9AGAR</name>
<dbReference type="OrthoDB" id="6375767at2759"/>
<dbReference type="SMART" id="SM00262">
    <property type="entry name" value="GEL"/>
    <property type="match status" value="3"/>
</dbReference>
<keyword evidence="5" id="KW-0521">NADP</keyword>
<protein>
    <submittedName>
        <fullName evidence="8">Phenylacetone monooxygenase</fullName>
    </submittedName>
</protein>
<proteinExistence type="inferred from homology"/>
<dbReference type="InterPro" id="IPR007123">
    <property type="entry name" value="Gelsolin-like_dom"/>
</dbReference>
<evidence type="ECO:0000313" key="9">
    <source>
        <dbReference type="Proteomes" id="UP000620124"/>
    </source>
</evidence>
<dbReference type="InterPro" id="IPR050775">
    <property type="entry name" value="FAD-binding_Monooxygenases"/>
</dbReference>
<keyword evidence="9" id="KW-1185">Reference proteome</keyword>
<evidence type="ECO:0000256" key="5">
    <source>
        <dbReference type="ARBA" id="ARBA00022857"/>
    </source>
</evidence>
<dbReference type="Pfam" id="PF00626">
    <property type="entry name" value="Gelsolin"/>
    <property type="match status" value="3"/>
</dbReference>
<dbReference type="InterPro" id="IPR020946">
    <property type="entry name" value="Flavin_mOase-like"/>
</dbReference>
<dbReference type="CDD" id="cd11290">
    <property type="entry name" value="gelsolin_S1_like"/>
    <property type="match status" value="1"/>
</dbReference>
<evidence type="ECO:0000256" key="2">
    <source>
        <dbReference type="ARBA" id="ARBA00010139"/>
    </source>
</evidence>
<keyword evidence="8" id="KW-0503">Monooxygenase</keyword>
<dbReference type="PANTHER" id="PTHR43098:SF2">
    <property type="entry name" value="FAD-BINDING MONOOXYGENASE AUSB-RELATED"/>
    <property type="match status" value="1"/>
</dbReference>
<dbReference type="GO" id="GO:0050660">
    <property type="term" value="F:flavin adenine dinucleotide binding"/>
    <property type="evidence" value="ECO:0007669"/>
    <property type="project" value="InterPro"/>
</dbReference>
<feature type="domain" description="Gelsolin-like" evidence="7">
    <location>
        <begin position="302"/>
        <end position="388"/>
    </location>
</feature>
<feature type="domain" description="Gelsolin-like" evidence="7">
    <location>
        <begin position="72"/>
        <end position="145"/>
    </location>
</feature>
<reference evidence="8" key="1">
    <citation type="submission" date="2020-05" db="EMBL/GenBank/DDBJ databases">
        <title>Mycena genomes resolve the evolution of fungal bioluminescence.</title>
        <authorList>
            <person name="Tsai I.J."/>
        </authorList>
    </citation>
    <scope>NUCLEOTIDE SEQUENCE</scope>
    <source>
        <strain evidence="8">CCC161011</strain>
    </source>
</reference>
<dbReference type="PRINTS" id="PR00597">
    <property type="entry name" value="GELSOLIN"/>
</dbReference>
<dbReference type="Gene3D" id="3.40.20.10">
    <property type="entry name" value="Severin"/>
    <property type="match status" value="3"/>
</dbReference>
<keyword evidence="3" id="KW-0285">Flavoprotein</keyword>
<comment type="cofactor">
    <cofactor evidence="1">
        <name>FAD</name>
        <dbReference type="ChEBI" id="CHEBI:57692"/>
    </cofactor>
</comment>
<sequence>MAHLTKPTTYDIKDSNIALLGSDASCFQLEKHVREAAGDKEAAWANAGTAVGLQAWRIEKFKVVDWPHDKLGSFYDGDSYIVLNTYKKTPDAESFSYDLHFWLGENTTQDEAGTAAYKTVELDDHLHGVPIQYREVQGFESSRFLSYFPHFVCLRGGVATGFHHVADPPALDLHKLYLIKLSKHGAKVSLVVREVPATAASIVEGDVYILDKGTHVWQFNTKTSAGKEKFKAAEFAQTLVSPRQGHCDIKVFDESGSGAGAFLAEFGEGATVSPARPAAASGAAHSKLFRLSDASGQVTFSPVDPPSRASLSSADAFLLDHASDAAHPTIYVWLGRDASLTEKRLAPQYAQRYLYERQAAAGDAGAHGHGVATSIVKMREGDESEAFLHALEAPGHRASTPSTTETSQCIVEMGDFGVRVPDPAILQKYVEERNKRLRPDGVAQFLRLADSVQFKYLQEDPWVDHAAFNAKTPVVSDGDDVKFLVLGAGYGGLLFAVHLLEAGFSAAGIRIVDVAGGFGGTWYWNRYPGLMCDVESYIYMPLLEETGYIPRFKYAYGSELREHAERIAEKWDLADKALFRTHCHTARWDDAAKRWIVQLTENRGQAEPKREIQLQAQYVLMASGFLNAPQIPRLPGFDSFKGKHFHTSRWDYEITGGSDVDWTLKKLKDKRVGIIGTGATAVQAVPHLAKCAKHLYVFQRTPSSVDERGQRPTDPDEWISKTASTKGWQRTRSEDFNSCIVNEPNGPDLVDDGWSRAHSYFGIVGGPGIISPDKIPDHIARLHAYDFERAEMIRARASEVVQDPETAEKLKHWYPAWCKRPTFHDDYLPAFNLLNVTLVDTDGKGVEALTDEAVVANGTSYPIDVLVLSTGFFLAVEGDSRTPGQRAGVKVFGQDGLDMNDKWSREGPGTLHGVASHGFPNFFFNGPSQAGATPNFTCTTSLLASHVATILAEAERRVCQSNRVTVEVTKAAEEEWARELLKRAAWEGQVGKSTDVQEQMKAARGAPWGEGIVSFTEVLKAWKDEGKLRGFQIDENM</sequence>
<dbReference type="EMBL" id="JACAZI010000003">
    <property type="protein sequence ID" value="KAF7364875.1"/>
    <property type="molecule type" value="Genomic_DNA"/>
</dbReference>
<evidence type="ECO:0000259" key="7">
    <source>
        <dbReference type="Pfam" id="PF00626"/>
    </source>
</evidence>
<gene>
    <name evidence="8" type="ORF">MVEN_00357800</name>
</gene>
<evidence type="ECO:0000256" key="6">
    <source>
        <dbReference type="ARBA" id="ARBA00023002"/>
    </source>
</evidence>
<evidence type="ECO:0000256" key="4">
    <source>
        <dbReference type="ARBA" id="ARBA00022827"/>
    </source>
</evidence>
<organism evidence="8 9">
    <name type="scientific">Mycena venus</name>
    <dbReference type="NCBI Taxonomy" id="2733690"/>
    <lineage>
        <taxon>Eukaryota</taxon>
        <taxon>Fungi</taxon>
        <taxon>Dikarya</taxon>
        <taxon>Basidiomycota</taxon>
        <taxon>Agaricomycotina</taxon>
        <taxon>Agaricomycetes</taxon>
        <taxon>Agaricomycetidae</taxon>
        <taxon>Agaricales</taxon>
        <taxon>Marasmiineae</taxon>
        <taxon>Mycenaceae</taxon>
        <taxon>Mycena</taxon>
    </lineage>
</organism>
<dbReference type="InterPro" id="IPR029006">
    <property type="entry name" value="ADF-H/Gelsolin-like_dom_sf"/>
</dbReference>